<evidence type="ECO:0000313" key="2">
    <source>
        <dbReference type="EMBL" id="WFE87451.1"/>
    </source>
</evidence>
<evidence type="ECO:0000256" key="1">
    <source>
        <dbReference type="SAM" id="SignalP"/>
    </source>
</evidence>
<protein>
    <submittedName>
        <fullName evidence="2">Uncharacterized protein</fullName>
    </submittedName>
</protein>
<proteinExistence type="predicted"/>
<organism evidence="2 3">
    <name type="scientific">Roseibium porphyridii</name>
    <dbReference type="NCBI Taxonomy" id="2866279"/>
    <lineage>
        <taxon>Bacteria</taxon>
        <taxon>Pseudomonadati</taxon>
        <taxon>Pseudomonadota</taxon>
        <taxon>Alphaproteobacteria</taxon>
        <taxon>Hyphomicrobiales</taxon>
        <taxon>Stappiaceae</taxon>
        <taxon>Roseibium</taxon>
    </lineage>
</organism>
<dbReference type="EMBL" id="CP120863">
    <property type="protein sequence ID" value="WFE87451.1"/>
    <property type="molecule type" value="Genomic_DNA"/>
</dbReference>
<dbReference type="Proteomes" id="UP001209803">
    <property type="component" value="Chromosome"/>
</dbReference>
<reference evidence="2 3" key="1">
    <citation type="submission" date="2023-03" db="EMBL/GenBank/DDBJ databases">
        <title>Roseibium porphyridii sp. nov. and Roseibium rhodosorbium sp. nov. isolated from marine algae, Porphyridium cruentum and Rhodosorus marinus, respectively.</title>
        <authorList>
            <person name="Lee M.W."/>
            <person name="Choi B.J."/>
            <person name="Lee J.K."/>
            <person name="Choi D.G."/>
            <person name="Baek J.H."/>
            <person name="Bayburt H."/>
            <person name="Kim J.M."/>
            <person name="Han D.M."/>
            <person name="Kim K.H."/>
            <person name="Jeon C.O."/>
        </authorList>
    </citation>
    <scope>NUCLEOTIDE SEQUENCE [LARGE SCALE GENOMIC DNA]</scope>
    <source>
        <strain evidence="2 3">KMA01</strain>
    </source>
</reference>
<feature type="chain" id="PRO_5047549158" evidence="1">
    <location>
        <begin position="21"/>
        <end position="158"/>
    </location>
</feature>
<accession>A0ABY8EX08</accession>
<sequence>MTVARMLLAAGTLLAGGAIAKAESEQLAVGDTYIVSRDDYSAFRGSHRIYSRMSDGLVQVEYCGRKYWVRYATVAWTELEVEQNYTVRVEYNWGKGWRPICAHPEEQVTLEGLGIYDDPRVIVQNDGSTVKSVNRFAAIRESFRPTTVEDAANTLRGN</sequence>
<feature type="signal peptide" evidence="1">
    <location>
        <begin position="1"/>
        <end position="20"/>
    </location>
</feature>
<keyword evidence="3" id="KW-1185">Reference proteome</keyword>
<evidence type="ECO:0000313" key="3">
    <source>
        <dbReference type="Proteomes" id="UP001209803"/>
    </source>
</evidence>
<dbReference type="RefSeq" id="WP_152501665.1">
    <property type="nucleotide sequence ID" value="NZ_CP120863.1"/>
</dbReference>
<gene>
    <name evidence="2" type="ORF">K1718_14855</name>
</gene>
<name>A0ABY8EX08_9HYPH</name>
<keyword evidence="1" id="KW-0732">Signal</keyword>